<evidence type="ECO:0000313" key="2">
    <source>
        <dbReference type="Proteomes" id="UP000002171"/>
    </source>
</evidence>
<reference evidence="1 2" key="1">
    <citation type="submission" date="2006-02" db="EMBL/GenBank/DDBJ databases">
        <authorList>
            <person name="Pinhassi J."/>
            <person name="Pedros-Alio C."/>
            <person name="Ferriera S."/>
            <person name="Johnson J."/>
            <person name="Kravitz S."/>
            <person name="Halpern A."/>
            <person name="Remington K."/>
            <person name="Beeson K."/>
            <person name="Tran B."/>
            <person name="Rogers Y.-H."/>
            <person name="Friedman R."/>
            <person name="Venter J.C."/>
        </authorList>
    </citation>
    <scope>NUCLEOTIDE SEQUENCE [LARGE SCALE GENOMIC DNA]</scope>
    <source>
        <strain evidence="1 2">MED92</strain>
    </source>
</reference>
<dbReference type="Proteomes" id="UP000002171">
    <property type="component" value="Unassembled WGS sequence"/>
</dbReference>
<accession>A0A7U8C3A8</accession>
<evidence type="ECO:0000313" key="1">
    <source>
        <dbReference type="EMBL" id="EAR60434.1"/>
    </source>
</evidence>
<dbReference type="AlphaFoldDB" id="A0A7U8C3A8"/>
<evidence type="ECO:0008006" key="3">
    <source>
        <dbReference type="Google" id="ProtNLM"/>
    </source>
</evidence>
<organism evidence="1 2">
    <name type="scientific">Neptuniibacter caesariensis</name>
    <dbReference type="NCBI Taxonomy" id="207954"/>
    <lineage>
        <taxon>Bacteria</taxon>
        <taxon>Pseudomonadati</taxon>
        <taxon>Pseudomonadota</taxon>
        <taxon>Gammaproteobacteria</taxon>
        <taxon>Oceanospirillales</taxon>
        <taxon>Oceanospirillaceae</taxon>
        <taxon>Neptuniibacter</taxon>
    </lineage>
</organism>
<name>A0A7U8C3A8_NEPCE</name>
<feature type="non-terminal residue" evidence="1">
    <location>
        <position position="1"/>
    </location>
</feature>
<keyword evidence="2" id="KW-1185">Reference proteome</keyword>
<proteinExistence type="predicted"/>
<gene>
    <name evidence="1" type="ORF">MED92_08896</name>
</gene>
<dbReference type="EMBL" id="AAOW01000017">
    <property type="protein sequence ID" value="EAR60434.1"/>
    <property type="molecule type" value="Genomic_DNA"/>
</dbReference>
<sequence length="55" mass="6103">NAYCARLSNVMPASSDLFVSLAGEYERARYAEATDLSGQEFSRIVDQCIGVFRSH</sequence>
<protein>
    <recommendedName>
        <fullName evidence="3">DUF4129 domain-containing protein</fullName>
    </recommendedName>
</protein>
<comment type="caution">
    <text evidence="1">The sequence shown here is derived from an EMBL/GenBank/DDBJ whole genome shotgun (WGS) entry which is preliminary data.</text>
</comment>